<dbReference type="OrthoDB" id="676990at2759"/>
<keyword evidence="3" id="KW-1185">Reference proteome</keyword>
<reference evidence="2 3" key="1">
    <citation type="submission" date="2016-09" db="EMBL/GenBank/DDBJ databases">
        <title>The draft genome of Dichanthelium oligosanthes: A C3 panicoid grass species.</title>
        <authorList>
            <person name="Studer A.J."/>
            <person name="Schnable J.C."/>
            <person name="Brutnell T.P."/>
        </authorList>
    </citation>
    <scope>NUCLEOTIDE SEQUENCE [LARGE SCALE GENOMIC DNA]</scope>
    <source>
        <strain evidence="3">cv. Kellogg 1175</strain>
        <tissue evidence="2">Leaf</tissue>
    </source>
</reference>
<evidence type="ECO:0000259" key="1">
    <source>
        <dbReference type="Pfam" id="PF26133"/>
    </source>
</evidence>
<protein>
    <recommendedName>
        <fullName evidence="1">DUF8039 domain-containing protein</fullName>
    </recommendedName>
</protein>
<evidence type="ECO:0000313" key="3">
    <source>
        <dbReference type="Proteomes" id="UP000095767"/>
    </source>
</evidence>
<dbReference type="InterPro" id="IPR058352">
    <property type="entry name" value="DUF8039"/>
</dbReference>
<dbReference type="EMBL" id="LWDX02057469">
    <property type="protein sequence ID" value="OEL18186.1"/>
    <property type="molecule type" value="Genomic_DNA"/>
</dbReference>
<sequence>MKEIDVQSFVELLKNSHNYHMADSSLSKGERQWLLATSALIGTLSSVAMMATERYPVDDLRVDTPCKLVVPNGRNLNKFCEVATGMGMPGHEFHCTQIPPNYAKVQVVT</sequence>
<accession>A0A1E5UZ60</accession>
<comment type="caution">
    <text evidence="2">The sequence shown here is derived from an EMBL/GenBank/DDBJ whole genome shotgun (WGS) entry which is preliminary data.</text>
</comment>
<dbReference type="Proteomes" id="UP000095767">
    <property type="component" value="Unassembled WGS sequence"/>
</dbReference>
<evidence type="ECO:0000313" key="2">
    <source>
        <dbReference type="EMBL" id="OEL18186.1"/>
    </source>
</evidence>
<dbReference type="AlphaFoldDB" id="A0A1E5UZ60"/>
<dbReference type="PANTHER" id="PTHR33018">
    <property type="entry name" value="OS10G0338966 PROTEIN-RELATED"/>
    <property type="match status" value="1"/>
</dbReference>
<organism evidence="2 3">
    <name type="scientific">Dichanthelium oligosanthes</name>
    <dbReference type="NCBI Taxonomy" id="888268"/>
    <lineage>
        <taxon>Eukaryota</taxon>
        <taxon>Viridiplantae</taxon>
        <taxon>Streptophyta</taxon>
        <taxon>Embryophyta</taxon>
        <taxon>Tracheophyta</taxon>
        <taxon>Spermatophyta</taxon>
        <taxon>Magnoliopsida</taxon>
        <taxon>Liliopsida</taxon>
        <taxon>Poales</taxon>
        <taxon>Poaceae</taxon>
        <taxon>PACMAD clade</taxon>
        <taxon>Panicoideae</taxon>
        <taxon>Panicodae</taxon>
        <taxon>Paniceae</taxon>
        <taxon>Dichantheliinae</taxon>
        <taxon>Dichanthelium</taxon>
    </lineage>
</organism>
<dbReference type="PANTHER" id="PTHR33018:SF19">
    <property type="entry name" value="OS12G0558775 PROTEIN"/>
    <property type="match status" value="1"/>
</dbReference>
<dbReference type="Pfam" id="PF26133">
    <property type="entry name" value="DUF8039"/>
    <property type="match status" value="1"/>
</dbReference>
<feature type="domain" description="DUF8039" evidence="1">
    <location>
        <begin position="55"/>
        <end position="107"/>
    </location>
</feature>
<name>A0A1E5UZ60_9POAL</name>
<proteinExistence type="predicted"/>
<gene>
    <name evidence="2" type="ORF">BAE44_0020795</name>
</gene>